<feature type="region of interest" description="Disordered" evidence="1">
    <location>
        <begin position="1"/>
        <end position="95"/>
    </location>
</feature>
<feature type="region of interest" description="Disordered" evidence="1">
    <location>
        <begin position="107"/>
        <end position="140"/>
    </location>
</feature>
<comment type="caution">
    <text evidence="2">The sequence shown here is derived from an EMBL/GenBank/DDBJ whole genome shotgun (WGS) entry which is preliminary data.</text>
</comment>
<feature type="compositionally biased region" description="Polar residues" evidence="1">
    <location>
        <begin position="1"/>
        <end position="11"/>
    </location>
</feature>
<organism evidence="2 3">
    <name type="scientific">Pleurodeles waltl</name>
    <name type="common">Iberian ribbed newt</name>
    <dbReference type="NCBI Taxonomy" id="8319"/>
    <lineage>
        <taxon>Eukaryota</taxon>
        <taxon>Metazoa</taxon>
        <taxon>Chordata</taxon>
        <taxon>Craniata</taxon>
        <taxon>Vertebrata</taxon>
        <taxon>Euteleostomi</taxon>
        <taxon>Amphibia</taxon>
        <taxon>Batrachia</taxon>
        <taxon>Caudata</taxon>
        <taxon>Salamandroidea</taxon>
        <taxon>Salamandridae</taxon>
        <taxon>Pleurodelinae</taxon>
        <taxon>Pleurodeles</taxon>
    </lineage>
</organism>
<feature type="compositionally biased region" description="Low complexity" evidence="1">
    <location>
        <begin position="63"/>
        <end position="80"/>
    </location>
</feature>
<keyword evidence="3" id="KW-1185">Reference proteome</keyword>
<accession>A0AAV7QPH8</accession>
<protein>
    <submittedName>
        <fullName evidence="2">Uncharacterized protein</fullName>
    </submittedName>
</protein>
<proteinExistence type="predicted"/>
<dbReference type="EMBL" id="JANPWB010000010">
    <property type="protein sequence ID" value="KAJ1142431.1"/>
    <property type="molecule type" value="Genomic_DNA"/>
</dbReference>
<reference evidence="2" key="1">
    <citation type="journal article" date="2022" name="bioRxiv">
        <title>Sequencing and chromosome-scale assembly of the giantPleurodeles waltlgenome.</title>
        <authorList>
            <person name="Brown T."/>
            <person name="Elewa A."/>
            <person name="Iarovenko S."/>
            <person name="Subramanian E."/>
            <person name="Araus A.J."/>
            <person name="Petzold A."/>
            <person name="Susuki M."/>
            <person name="Suzuki K.-i.T."/>
            <person name="Hayashi T."/>
            <person name="Toyoda A."/>
            <person name="Oliveira C."/>
            <person name="Osipova E."/>
            <person name="Leigh N.D."/>
            <person name="Simon A."/>
            <person name="Yun M.H."/>
        </authorList>
    </citation>
    <scope>NUCLEOTIDE SEQUENCE</scope>
    <source>
        <strain evidence="2">20211129_DDA</strain>
        <tissue evidence="2">Liver</tissue>
    </source>
</reference>
<sequence length="140" mass="14627">MQHHPAQSQPTLGPEDDPPATPPTVQQSAQPALHLNVTGPAPCREGTGSTFRSPTADAGLDSARQPQAARQAQAAGASRALTVKKPVVRHDRRSGLKGEITELHCCLQAPPPAISRPGPATKRRRPQQGAPPGATSRDPP</sequence>
<name>A0AAV7QPH8_PLEWA</name>
<dbReference type="Proteomes" id="UP001066276">
    <property type="component" value="Chromosome 6"/>
</dbReference>
<dbReference type="AlphaFoldDB" id="A0AAV7QPH8"/>
<evidence type="ECO:0000256" key="1">
    <source>
        <dbReference type="SAM" id="MobiDB-lite"/>
    </source>
</evidence>
<gene>
    <name evidence="2" type="ORF">NDU88_008756</name>
</gene>
<evidence type="ECO:0000313" key="2">
    <source>
        <dbReference type="EMBL" id="KAJ1142431.1"/>
    </source>
</evidence>
<evidence type="ECO:0000313" key="3">
    <source>
        <dbReference type="Proteomes" id="UP001066276"/>
    </source>
</evidence>